<accession>A0A3B0UJS2</accession>
<feature type="non-terminal residue" evidence="1">
    <location>
        <position position="29"/>
    </location>
</feature>
<name>A0A3B0UJS2_9ZZZZ</name>
<sequence length="29" mass="3344">MDVLDIIKPENQVFCKTKLMTDTPLSYCP</sequence>
<organism evidence="1">
    <name type="scientific">hydrothermal vent metagenome</name>
    <dbReference type="NCBI Taxonomy" id="652676"/>
    <lineage>
        <taxon>unclassified sequences</taxon>
        <taxon>metagenomes</taxon>
        <taxon>ecological metagenomes</taxon>
    </lineage>
</organism>
<dbReference type="AlphaFoldDB" id="A0A3B0UJS2"/>
<reference evidence="1" key="1">
    <citation type="submission" date="2018-06" db="EMBL/GenBank/DDBJ databases">
        <authorList>
            <person name="Zhirakovskaya E."/>
        </authorList>
    </citation>
    <scope>NUCLEOTIDE SEQUENCE</scope>
</reference>
<protein>
    <submittedName>
        <fullName evidence="1">Uncharacterized protein</fullName>
    </submittedName>
</protein>
<evidence type="ECO:0000313" key="1">
    <source>
        <dbReference type="EMBL" id="VAW26672.1"/>
    </source>
</evidence>
<gene>
    <name evidence="1" type="ORF">MNBD_BACTEROID04-918</name>
</gene>
<proteinExistence type="predicted"/>
<dbReference type="EMBL" id="UOER01000621">
    <property type="protein sequence ID" value="VAW26672.1"/>
    <property type="molecule type" value="Genomic_DNA"/>
</dbReference>